<dbReference type="GO" id="GO:0070043">
    <property type="term" value="F:rRNA (guanine-N7-)-methyltransferase activity"/>
    <property type="evidence" value="ECO:0007669"/>
    <property type="project" value="TreeGrafter"/>
</dbReference>
<keyword evidence="2 6" id="KW-0808">Transferase</keyword>
<dbReference type="GO" id="GO:0003723">
    <property type="term" value="F:RNA binding"/>
    <property type="evidence" value="ECO:0007669"/>
    <property type="project" value="UniProtKB-UniRule"/>
</dbReference>
<dbReference type="PANTHER" id="PTHR47313:SF1">
    <property type="entry name" value="RIBOSOMAL RNA LARGE SUBUNIT METHYLTRANSFERASE K_L"/>
    <property type="match status" value="1"/>
</dbReference>
<proteinExistence type="predicted"/>
<dbReference type="PANTHER" id="PTHR47313">
    <property type="entry name" value="RIBOSOMAL RNA LARGE SUBUNIT METHYLTRANSFERASE K/L"/>
    <property type="match status" value="1"/>
</dbReference>
<dbReference type="InterPro" id="IPR000241">
    <property type="entry name" value="RlmKL-like_Mtase"/>
</dbReference>
<evidence type="ECO:0000256" key="2">
    <source>
        <dbReference type="ARBA" id="ARBA00022679"/>
    </source>
</evidence>
<dbReference type="SUPFAM" id="SSF53335">
    <property type="entry name" value="S-adenosyl-L-methionine-dependent methyltransferases"/>
    <property type="match status" value="1"/>
</dbReference>
<evidence type="ECO:0000313" key="6">
    <source>
        <dbReference type="EMBL" id="OUM20288.1"/>
    </source>
</evidence>
<keyword evidence="3" id="KW-0694">RNA-binding</keyword>
<dbReference type="InterPro" id="IPR053943">
    <property type="entry name" value="RlmKL-like_Mtase_CS"/>
</dbReference>
<dbReference type="PROSITE" id="PS01261">
    <property type="entry name" value="UPF0020"/>
    <property type="match status" value="1"/>
</dbReference>
<dbReference type="Gene3D" id="3.30.2130.30">
    <property type="match status" value="1"/>
</dbReference>
<evidence type="ECO:0000256" key="3">
    <source>
        <dbReference type="PROSITE-ProRule" id="PRU00529"/>
    </source>
</evidence>
<accession>A0A252F3B8</accession>
<reference evidence="6 7" key="1">
    <citation type="submission" date="2017-05" db="EMBL/GenBank/DDBJ databases">
        <title>Butyricicoccus porcorum sp. nov. a butyrate-producing bacterium from the swine intestinal tract.</title>
        <authorList>
            <person name="Trachsel J."/>
            <person name="Humphrey S."/>
            <person name="Allen H.K."/>
        </authorList>
    </citation>
    <scope>NUCLEOTIDE SEQUENCE [LARGE SCALE GENOMIC DNA]</scope>
    <source>
        <strain evidence="6">BB10</strain>
    </source>
</reference>
<evidence type="ECO:0000256" key="4">
    <source>
        <dbReference type="SAM" id="MobiDB-lite"/>
    </source>
</evidence>
<organism evidence="6 7">
    <name type="scientific">Butyricicoccus porcorum</name>
    <dbReference type="NCBI Taxonomy" id="1945634"/>
    <lineage>
        <taxon>Bacteria</taxon>
        <taxon>Bacillati</taxon>
        <taxon>Bacillota</taxon>
        <taxon>Clostridia</taxon>
        <taxon>Eubacteriales</taxon>
        <taxon>Butyricicoccaceae</taxon>
        <taxon>Butyricicoccus</taxon>
    </lineage>
</organism>
<evidence type="ECO:0000256" key="1">
    <source>
        <dbReference type="ARBA" id="ARBA00022603"/>
    </source>
</evidence>
<dbReference type="PROSITE" id="PS51165">
    <property type="entry name" value="THUMP"/>
    <property type="match status" value="1"/>
</dbReference>
<evidence type="ECO:0000313" key="7">
    <source>
        <dbReference type="Proteomes" id="UP000194903"/>
    </source>
</evidence>
<keyword evidence="1 6" id="KW-0489">Methyltransferase</keyword>
<comment type="caution">
    <text evidence="6">The sequence shown here is derived from an EMBL/GenBank/DDBJ whole genome shotgun (WGS) entry which is preliminary data.</text>
</comment>
<dbReference type="Proteomes" id="UP000194903">
    <property type="component" value="Unassembled WGS sequence"/>
</dbReference>
<keyword evidence="7" id="KW-1185">Reference proteome</keyword>
<sequence>MEYEFCCPTLFGLEGIVGDELRHGGGLTDVRVENGRVFFSGDARTLVWANLWLRCAERVLIKVGEFPARTFEELFEGVYELPWLDYIEKDCAFPVKGYSLNSNLHSIPDCQSIVKKAIVKSLSESYGIGWFEETGPRCQVQFSIMDNIATLYLDTSGAGLHKRGYRANANEAPLRETLAAAMVHLSRYRGRGEFLDPFCGSGTIPIEAAMIAMNRAPGLARSFDAEKWACIDPELWRQGREQALDVIYRDRCYDICGSDIDPACVELSAENAKKAGVEHTVRFETRDACTLRLDRREGTLICNPPYGERMMDVASARKLLRNFGTTASRSPMKQYIISSDENFEEFFGVKADKKRKLYNGMLRCNLFMYYQPPEKRKRFRSFANTKNNMKKVQKNRNNRPNKRFEGHS</sequence>
<dbReference type="RefSeq" id="WP_087020559.1">
    <property type="nucleotide sequence ID" value="NZ_NHOC01000007.1"/>
</dbReference>
<dbReference type="InterPro" id="IPR029063">
    <property type="entry name" value="SAM-dependent_MTases_sf"/>
</dbReference>
<dbReference type="Gene3D" id="3.40.50.150">
    <property type="entry name" value="Vaccinia Virus protein VP39"/>
    <property type="match status" value="1"/>
</dbReference>
<dbReference type="EMBL" id="NHOC01000007">
    <property type="protein sequence ID" value="OUM20288.1"/>
    <property type="molecule type" value="Genomic_DNA"/>
</dbReference>
<protein>
    <submittedName>
        <fullName evidence="6">RNA methyltransferase</fullName>
    </submittedName>
</protein>
<feature type="domain" description="THUMP" evidence="5">
    <location>
        <begin position="45"/>
        <end position="155"/>
    </location>
</feature>
<dbReference type="OrthoDB" id="9809404at2"/>
<dbReference type="Pfam" id="PF01170">
    <property type="entry name" value="UPF0020"/>
    <property type="match status" value="1"/>
</dbReference>
<name>A0A252F3B8_9FIRM</name>
<gene>
    <name evidence="6" type="ORF">CBW42_09480</name>
</gene>
<evidence type="ECO:0000259" key="5">
    <source>
        <dbReference type="PROSITE" id="PS51165"/>
    </source>
</evidence>
<feature type="region of interest" description="Disordered" evidence="4">
    <location>
        <begin position="389"/>
        <end position="408"/>
    </location>
</feature>
<dbReference type="InterPro" id="IPR054170">
    <property type="entry name" value="RlmL_1st"/>
</dbReference>
<dbReference type="GO" id="GO:0008990">
    <property type="term" value="F:rRNA (guanine-N2-)-methyltransferase activity"/>
    <property type="evidence" value="ECO:0007669"/>
    <property type="project" value="TreeGrafter"/>
</dbReference>
<dbReference type="Pfam" id="PF02926">
    <property type="entry name" value="THUMP"/>
    <property type="match status" value="1"/>
</dbReference>
<dbReference type="InterPro" id="IPR004114">
    <property type="entry name" value="THUMP_dom"/>
</dbReference>
<dbReference type="AlphaFoldDB" id="A0A252F3B8"/>
<feature type="compositionally biased region" description="Basic residues" evidence="4">
    <location>
        <begin position="389"/>
        <end position="401"/>
    </location>
</feature>
<dbReference type="Pfam" id="PF22020">
    <property type="entry name" value="RlmL_1st"/>
    <property type="match status" value="1"/>
</dbReference>
<dbReference type="CDD" id="cd11715">
    <property type="entry name" value="THUMP_AdoMetMT"/>
    <property type="match status" value="1"/>
</dbReference>
<dbReference type="SMART" id="SM00981">
    <property type="entry name" value="THUMP"/>
    <property type="match status" value="1"/>
</dbReference>